<keyword evidence="2" id="KW-1185">Reference proteome</keyword>
<dbReference type="Proteomes" id="UP000299102">
    <property type="component" value="Unassembled WGS sequence"/>
</dbReference>
<reference evidence="1 2" key="1">
    <citation type="journal article" date="2019" name="Commun. Biol.">
        <title>The bagworm genome reveals a unique fibroin gene that provides high tensile strength.</title>
        <authorList>
            <person name="Kono N."/>
            <person name="Nakamura H."/>
            <person name="Ohtoshi R."/>
            <person name="Tomita M."/>
            <person name="Numata K."/>
            <person name="Arakawa K."/>
        </authorList>
    </citation>
    <scope>NUCLEOTIDE SEQUENCE [LARGE SCALE GENOMIC DNA]</scope>
</reference>
<comment type="caution">
    <text evidence="1">The sequence shown here is derived from an EMBL/GenBank/DDBJ whole genome shotgun (WGS) entry which is preliminary data.</text>
</comment>
<protein>
    <submittedName>
        <fullName evidence="1">Uncharacterized protein</fullName>
    </submittedName>
</protein>
<organism evidence="1 2">
    <name type="scientific">Eumeta variegata</name>
    <name type="common">Bagworm moth</name>
    <name type="synonym">Eumeta japonica</name>
    <dbReference type="NCBI Taxonomy" id="151549"/>
    <lineage>
        <taxon>Eukaryota</taxon>
        <taxon>Metazoa</taxon>
        <taxon>Ecdysozoa</taxon>
        <taxon>Arthropoda</taxon>
        <taxon>Hexapoda</taxon>
        <taxon>Insecta</taxon>
        <taxon>Pterygota</taxon>
        <taxon>Neoptera</taxon>
        <taxon>Endopterygota</taxon>
        <taxon>Lepidoptera</taxon>
        <taxon>Glossata</taxon>
        <taxon>Ditrysia</taxon>
        <taxon>Tineoidea</taxon>
        <taxon>Psychidae</taxon>
        <taxon>Oiketicinae</taxon>
        <taxon>Eumeta</taxon>
    </lineage>
</organism>
<gene>
    <name evidence="1" type="ORF">EVAR_57365_1</name>
</gene>
<accession>A0A4C1ZGK5</accession>
<name>A0A4C1ZGK5_EUMVA</name>
<sequence length="115" mass="13298">MHLASKCHEAAARCADAFRRAEIDARSSTSYIRHRPRPLLRRPAWRFDETRTLRLPFPSRFLKIAQIRQCRPIEHWNVSKHGESQPRAPPPPPSSAAPILVCFIAFWTRCVARCV</sequence>
<proteinExistence type="predicted"/>
<evidence type="ECO:0000313" key="2">
    <source>
        <dbReference type="Proteomes" id="UP000299102"/>
    </source>
</evidence>
<evidence type="ECO:0000313" key="1">
    <source>
        <dbReference type="EMBL" id="GBP86244.1"/>
    </source>
</evidence>
<dbReference type="AlphaFoldDB" id="A0A4C1ZGK5"/>
<dbReference type="EMBL" id="BGZK01001782">
    <property type="protein sequence ID" value="GBP86244.1"/>
    <property type="molecule type" value="Genomic_DNA"/>
</dbReference>